<dbReference type="InterPro" id="IPR029787">
    <property type="entry name" value="Nucleotide_cyclase"/>
</dbReference>
<dbReference type="Gene3D" id="3.20.20.450">
    <property type="entry name" value="EAL domain"/>
    <property type="match status" value="1"/>
</dbReference>
<dbReference type="EMBL" id="DRMH01000070">
    <property type="protein sequence ID" value="HFC97841.1"/>
    <property type="molecule type" value="Genomic_DNA"/>
</dbReference>
<comment type="caution">
    <text evidence="2">The sequence shown here is derived from an EMBL/GenBank/DDBJ whole genome shotgun (WGS) entry which is preliminary data.</text>
</comment>
<accession>A0A7C3GKK4</accession>
<dbReference type="SMART" id="SM00267">
    <property type="entry name" value="GGDEF"/>
    <property type="match status" value="1"/>
</dbReference>
<dbReference type="InterPro" id="IPR001633">
    <property type="entry name" value="EAL_dom"/>
</dbReference>
<dbReference type="InterPro" id="IPR000160">
    <property type="entry name" value="GGDEF_dom"/>
</dbReference>
<dbReference type="Pfam" id="PF00563">
    <property type="entry name" value="EAL"/>
    <property type="match status" value="1"/>
</dbReference>
<reference evidence="2" key="1">
    <citation type="journal article" date="2020" name="mSystems">
        <title>Genome- and Community-Level Interaction Insights into Carbon Utilization and Element Cycling Functions of Hydrothermarchaeota in Hydrothermal Sediment.</title>
        <authorList>
            <person name="Zhou Z."/>
            <person name="Liu Y."/>
            <person name="Xu W."/>
            <person name="Pan J."/>
            <person name="Luo Z.H."/>
            <person name="Li M."/>
        </authorList>
    </citation>
    <scope>NUCLEOTIDE SEQUENCE [LARGE SCALE GENOMIC DNA]</scope>
    <source>
        <strain evidence="2">HyVt-483</strain>
    </source>
</reference>
<dbReference type="Gene3D" id="3.30.70.270">
    <property type="match status" value="1"/>
</dbReference>
<sequence length="446" mass="50211">MPEDQVFLKKRLAECEEELARTRELLLIDPITGFFNERGFLRALNAEMSRCLREGYFLALTLLEIQGLEAVEGVFGVFGVQKILSFLAEHLKKHLRVYDLLGTTSRNIFWIATPIKRTGEGARIAQRIQELVEDLVYDDGKLTFPVRTTLITRVLCGGSPSAELLHQTLKLLPKARLAREPLVILGSESPEQKSLEQKIFRAIVRGELAVALQPAVNIRTGKVVFHEVLARFISEEGTVSAGTFLPSVEGLGLFEDLDRQILYKALVLLRNTPEIGRVAVNISPEYVLGNLAQDLLSWIRELDLYPQDVILEIHPKSTVPPLSLFPKLHFLKGEGFSLSLDKFGNEGVYLSFLRDIPWDMVKVDGGCIRGLITNEFDRRVLGFLSDCALLQGFKLVAEQVEEERILRELTRYGISYAQGFHCGEPELIPETRYVKPPGPTGHHRRG</sequence>
<dbReference type="InterPro" id="IPR050706">
    <property type="entry name" value="Cyclic-di-GMP_PDE-like"/>
</dbReference>
<dbReference type="GO" id="GO:0071111">
    <property type="term" value="F:cyclic-guanylate-specific phosphodiesterase activity"/>
    <property type="evidence" value="ECO:0007669"/>
    <property type="project" value="InterPro"/>
</dbReference>
<gene>
    <name evidence="2" type="ORF">ENJ40_05220</name>
</gene>
<dbReference type="PANTHER" id="PTHR33121:SF70">
    <property type="entry name" value="SIGNALING PROTEIN YKOW"/>
    <property type="match status" value="1"/>
</dbReference>
<dbReference type="PROSITE" id="PS50883">
    <property type="entry name" value="EAL"/>
    <property type="match status" value="1"/>
</dbReference>
<name>A0A7C3GKK4_9BACT</name>
<dbReference type="SMART" id="SM00052">
    <property type="entry name" value="EAL"/>
    <property type="match status" value="1"/>
</dbReference>
<dbReference type="AlphaFoldDB" id="A0A7C3GKK4"/>
<dbReference type="PANTHER" id="PTHR33121">
    <property type="entry name" value="CYCLIC DI-GMP PHOSPHODIESTERASE PDEF"/>
    <property type="match status" value="1"/>
</dbReference>
<dbReference type="SUPFAM" id="SSF141868">
    <property type="entry name" value="EAL domain-like"/>
    <property type="match status" value="1"/>
</dbReference>
<dbReference type="Pfam" id="PF00990">
    <property type="entry name" value="GGDEF"/>
    <property type="match status" value="1"/>
</dbReference>
<evidence type="ECO:0000313" key="2">
    <source>
        <dbReference type="EMBL" id="HFC97841.1"/>
    </source>
</evidence>
<dbReference type="Proteomes" id="UP000886043">
    <property type="component" value="Unassembled WGS sequence"/>
</dbReference>
<organism evidence="2">
    <name type="scientific">Thermosulfurimonas dismutans</name>
    <dbReference type="NCBI Taxonomy" id="999894"/>
    <lineage>
        <taxon>Bacteria</taxon>
        <taxon>Pseudomonadati</taxon>
        <taxon>Thermodesulfobacteriota</taxon>
        <taxon>Thermodesulfobacteria</taxon>
        <taxon>Thermodesulfobacteriales</taxon>
        <taxon>Thermodesulfobacteriaceae</taxon>
        <taxon>Thermosulfurimonas</taxon>
    </lineage>
</organism>
<dbReference type="SUPFAM" id="SSF55073">
    <property type="entry name" value="Nucleotide cyclase"/>
    <property type="match status" value="1"/>
</dbReference>
<proteinExistence type="predicted"/>
<feature type="domain" description="EAL" evidence="1">
    <location>
        <begin position="192"/>
        <end position="439"/>
    </location>
</feature>
<dbReference type="InterPro" id="IPR043128">
    <property type="entry name" value="Rev_trsase/Diguanyl_cyclase"/>
</dbReference>
<evidence type="ECO:0000259" key="1">
    <source>
        <dbReference type="PROSITE" id="PS50883"/>
    </source>
</evidence>
<protein>
    <submittedName>
        <fullName evidence="2">GGDEF domain-containing protein</fullName>
    </submittedName>
</protein>
<dbReference type="CDD" id="cd01948">
    <property type="entry name" value="EAL"/>
    <property type="match status" value="1"/>
</dbReference>
<dbReference type="InterPro" id="IPR035919">
    <property type="entry name" value="EAL_sf"/>
</dbReference>